<evidence type="ECO:0000313" key="3">
    <source>
        <dbReference type="EMBL" id="CAA9579655.1"/>
    </source>
</evidence>
<proteinExistence type="predicted"/>
<organism evidence="3">
    <name type="scientific">uncultured Thermomicrobiales bacterium</name>
    <dbReference type="NCBI Taxonomy" id="1645740"/>
    <lineage>
        <taxon>Bacteria</taxon>
        <taxon>Pseudomonadati</taxon>
        <taxon>Thermomicrobiota</taxon>
        <taxon>Thermomicrobia</taxon>
        <taxon>Thermomicrobiales</taxon>
        <taxon>environmental samples</taxon>
    </lineage>
</organism>
<dbReference type="PANTHER" id="PTHR43037">
    <property type="entry name" value="UNNAMED PRODUCT-RELATED"/>
    <property type="match status" value="1"/>
</dbReference>
<dbReference type="PANTHER" id="PTHR43037:SF5">
    <property type="entry name" value="FERULOYL ESTERASE"/>
    <property type="match status" value="1"/>
</dbReference>
<evidence type="ECO:0000256" key="1">
    <source>
        <dbReference type="ARBA" id="ARBA00022729"/>
    </source>
</evidence>
<feature type="non-terminal residue" evidence="3">
    <location>
        <position position="212"/>
    </location>
</feature>
<keyword evidence="2" id="KW-0378">Hydrolase</keyword>
<sequence>MFQRLSLPFVLALLVGTFFVGPGATPRVAAGNQPAPHYTISTPDAFIYVPSNATAQQPVQVLVAMHGMGGNGTTFCQDLLATAERNGWVVVAPTFRYQDYKNPALVLQDDTTFLPRLAGMLDRLPGQIGLLTRQKVLLYGHSRGGQAVHRFATFYPERTLGVAALSAGSYTLPLQTMLVGGRSETLAMPYGVADMRRHLSREFNYEAFKRIP</sequence>
<dbReference type="InterPro" id="IPR050955">
    <property type="entry name" value="Plant_Biomass_Hydrol_Est"/>
</dbReference>
<dbReference type="AlphaFoldDB" id="A0A6J4VHG7"/>
<dbReference type="GO" id="GO:0016787">
    <property type="term" value="F:hydrolase activity"/>
    <property type="evidence" value="ECO:0007669"/>
    <property type="project" value="UniProtKB-KW"/>
</dbReference>
<gene>
    <name evidence="3" type="ORF">AVDCRST_MAG88-3174</name>
</gene>
<evidence type="ECO:0008006" key="4">
    <source>
        <dbReference type="Google" id="ProtNLM"/>
    </source>
</evidence>
<evidence type="ECO:0000256" key="2">
    <source>
        <dbReference type="ARBA" id="ARBA00022801"/>
    </source>
</evidence>
<protein>
    <recommendedName>
        <fullName evidence="4">AB hydrolase-1 domain-containing protein</fullName>
    </recommendedName>
</protein>
<dbReference type="InterPro" id="IPR029058">
    <property type="entry name" value="AB_hydrolase_fold"/>
</dbReference>
<reference evidence="3" key="1">
    <citation type="submission" date="2020-02" db="EMBL/GenBank/DDBJ databases">
        <authorList>
            <person name="Meier V. D."/>
        </authorList>
    </citation>
    <scope>NUCLEOTIDE SEQUENCE</scope>
    <source>
        <strain evidence="3">AVDCRST_MAG88</strain>
    </source>
</reference>
<accession>A0A6J4VHG7</accession>
<keyword evidence="1" id="KW-0732">Signal</keyword>
<dbReference type="EMBL" id="CADCWM010000765">
    <property type="protein sequence ID" value="CAA9579655.1"/>
    <property type="molecule type" value="Genomic_DNA"/>
</dbReference>
<name>A0A6J4VHG7_9BACT</name>
<dbReference type="SUPFAM" id="SSF53474">
    <property type="entry name" value="alpha/beta-Hydrolases"/>
    <property type="match status" value="1"/>
</dbReference>
<dbReference type="Gene3D" id="3.40.50.1820">
    <property type="entry name" value="alpha/beta hydrolase"/>
    <property type="match status" value="1"/>
</dbReference>